<reference evidence="2" key="1">
    <citation type="submission" date="2020-10" db="EMBL/GenBank/DDBJ databases">
        <title>The Whole-Genome Sequence of Metschnikowia persimmonesis, a Novel Endophytic Yeast Species Isolated from Medicinal Plant Diospyros kaki Thumb.</title>
        <authorList>
            <person name="Rahmat E."/>
            <person name="Kang Y."/>
        </authorList>
    </citation>
    <scope>NUCLEOTIDE SEQUENCE</scope>
    <source>
        <strain evidence="2">KIOM G15050</strain>
    </source>
</reference>
<accession>A0A8H7GP70</accession>
<dbReference type="AlphaFoldDB" id="A0A8H7GP70"/>
<evidence type="ECO:0000256" key="1">
    <source>
        <dbReference type="SAM" id="MobiDB-lite"/>
    </source>
</evidence>
<dbReference type="Proteomes" id="UP000649328">
    <property type="component" value="Unassembled WGS sequence"/>
</dbReference>
<proteinExistence type="predicted"/>
<name>A0A8H7GP70_9ASCO</name>
<feature type="region of interest" description="Disordered" evidence="1">
    <location>
        <begin position="1"/>
        <end position="21"/>
    </location>
</feature>
<protein>
    <submittedName>
        <fullName evidence="2">Uncharacterized protein</fullName>
    </submittedName>
</protein>
<gene>
    <name evidence="2" type="ORF">HF325_005795</name>
</gene>
<evidence type="ECO:0000313" key="3">
    <source>
        <dbReference type="Proteomes" id="UP000649328"/>
    </source>
</evidence>
<sequence length="73" mass="8248">MEDIENSDDSNPATKVEKSFPLDEEAFEAAFGDFKGDGWRTWRPSLVTDEPMDEIDGWARPWPLVTGDTDVLT</sequence>
<evidence type="ECO:0000313" key="2">
    <source>
        <dbReference type="EMBL" id="KAF7999946.1"/>
    </source>
</evidence>
<dbReference type="EMBL" id="JACBPP010000008">
    <property type="protein sequence ID" value="KAF7999946.1"/>
    <property type="molecule type" value="Genomic_DNA"/>
</dbReference>
<comment type="caution">
    <text evidence="2">The sequence shown here is derived from an EMBL/GenBank/DDBJ whole genome shotgun (WGS) entry which is preliminary data.</text>
</comment>
<organism evidence="2 3">
    <name type="scientific">Metschnikowia pulcherrima</name>
    <dbReference type="NCBI Taxonomy" id="27326"/>
    <lineage>
        <taxon>Eukaryota</taxon>
        <taxon>Fungi</taxon>
        <taxon>Dikarya</taxon>
        <taxon>Ascomycota</taxon>
        <taxon>Saccharomycotina</taxon>
        <taxon>Pichiomycetes</taxon>
        <taxon>Metschnikowiaceae</taxon>
        <taxon>Metschnikowia</taxon>
    </lineage>
</organism>
<keyword evidence="3" id="KW-1185">Reference proteome</keyword>